<evidence type="ECO:0000313" key="3">
    <source>
        <dbReference type="Proteomes" id="UP000247810"/>
    </source>
</evidence>
<keyword evidence="1" id="KW-0812">Transmembrane</keyword>
<organism evidence="2 3">
    <name type="scientific">Aspergillus ellipticus CBS 707.79</name>
    <dbReference type="NCBI Taxonomy" id="1448320"/>
    <lineage>
        <taxon>Eukaryota</taxon>
        <taxon>Fungi</taxon>
        <taxon>Dikarya</taxon>
        <taxon>Ascomycota</taxon>
        <taxon>Pezizomycotina</taxon>
        <taxon>Eurotiomycetes</taxon>
        <taxon>Eurotiomycetidae</taxon>
        <taxon>Eurotiales</taxon>
        <taxon>Aspergillaceae</taxon>
        <taxon>Aspergillus</taxon>
        <taxon>Aspergillus subgen. Circumdati</taxon>
    </lineage>
</organism>
<dbReference type="EMBL" id="KZ825840">
    <property type="protein sequence ID" value="PYH96213.1"/>
    <property type="molecule type" value="Genomic_DNA"/>
</dbReference>
<sequence>MFTEYLKWLSVCTTALQQHLPSMGRSLCQSYSARIIMRPLHNVSDRLHRWTQMLGILQVAPVASSISIWVTVYGVPYVRT</sequence>
<dbReference type="Proteomes" id="UP000247810">
    <property type="component" value="Unassembled WGS sequence"/>
</dbReference>
<dbReference type="VEuPathDB" id="FungiDB:BO71DRAFT_182338"/>
<feature type="transmembrane region" description="Helical" evidence="1">
    <location>
        <begin position="52"/>
        <end position="75"/>
    </location>
</feature>
<evidence type="ECO:0000256" key="1">
    <source>
        <dbReference type="SAM" id="Phobius"/>
    </source>
</evidence>
<name>A0A319DXN6_9EURO</name>
<keyword evidence="1" id="KW-0472">Membrane</keyword>
<keyword evidence="3" id="KW-1185">Reference proteome</keyword>
<proteinExistence type="predicted"/>
<evidence type="ECO:0000313" key="2">
    <source>
        <dbReference type="EMBL" id="PYH96213.1"/>
    </source>
</evidence>
<accession>A0A319DXN6</accession>
<keyword evidence="1" id="KW-1133">Transmembrane helix</keyword>
<protein>
    <submittedName>
        <fullName evidence="2">Uncharacterized protein</fullName>
    </submittedName>
</protein>
<reference evidence="2 3" key="1">
    <citation type="submission" date="2018-02" db="EMBL/GenBank/DDBJ databases">
        <title>The genomes of Aspergillus section Nigri reveals drivers in fungal speciation.</title>
        <authorList>
            <consortium name="DOE Joint Genome Institute"/>
            <person name="Vesth T.C."/>
            <person name="Nybo J."/>
            <person name="Theobald S."/>
            <person name="Brandl J."/>
            <person name="Frisvad J.C."/>
            <person name="Nielsen K.F."/>
            <person name="Lyhne E.K."/>
            <person name="Kogle M.E."/>
            <person name="Kuo A."/>
            <person name="Riley R."/>
            <person name="Clum A."/>
            <person name="Nolan M."/>
            <person name="Lipzen A."/>
            <person name="Salamov A."/>
            <person name="Henrissat B."/>
            <person name="Wiebenga A."/>
            <person name="De vries R.P."/>
            <person name="Grigoriev I.V."/>
            <person name="Mortensen U.H."/>
            <person name="Andersen M.R."/>
            <person name="Baker S.E."/>
        </authorList>
    </citation>
    <scope>NUCLEOTIDE SEQUENCE [LARGE SCALE GENOMIC DNA]</scope>
    <source>
        <strain evidence="2 3">CBS 707.79</strain>
    </source>
</reference>
<dbReference type="AlphaFoldDB" id="A0A319DXN6"/>
<gene>
    <name evidence="2" type="ORF">BO71DRAFT_182338</name>
</gene>